<dbReference type="InterPro" id="IPR057670">
    <property type="entry name" value="SH3_retrovirus"/>
</dbReference>
<protein>
    <submittedName>
        <fullName evidence="6 7">Retrovirus-related Pol polyprotein from transposon RE2 isoform X1</fullName>
    </submittedName>
</protein>
<dbReference type="PANTHER" id="PTHR42648">
    <property type="entry name" value="TRANSPOSASE, PUTATIVE-RELATED"/>
    <property type="match status" value="1"/>
</dbReference>
<feature type="compositionally biased region" description="Polar residues" evidence="3">
    <location>
        <begin position="308"/>
        <end position="317"/>
    </location>
</feature>
<dbReference type="Pfam" id="PF07727">
    <property type="entry name" value="RVT_2"/>
    <property type="match status" value="1"/>
</dbReference>
<evidence type="ECO:0000256" key="3">
    <source>
        <dbReference type="SAM" id="MobiDB-lite"/>
    </source>
</evidence>
<feature type="region of interest" description="Disordered" evidence="3">
    <location>
        <begin position="300"/>
        <end position="335"/>
    </location>
</feature>
<dbReference type="PANTHER" id="PTHR42648:SF26">
    <property type="entry name" value="INTEGRASE CATALYTIC DOMAIN-CONTAINING PROTEIN"/>
    <property type="match status" value="1"/>
</dbReference>
<feature type="compositionally biased region" description="Low complexity" evidence="3">
    <location>
        <begin position="265"/>
        <end position="275"/>
    </location>
</feature>
<evidence type="ECO:0000256" key="1">
    <source>
        <dbReference type="ARBA" id="ARBA00022723"/>
    </source>
</evidence>
<dbReference type="InterPro" id="IPR001584">
    <property type="entry name" value="Integrase_cat-core"/>
</dbReference>
<keyword evidence="5" id="KW-1185">Reference proteome</keyword>
<keyword evidence="2" id="KW-0378">Hydrolase</keyword>
<dbReference type="InterPro" id="IPR012337">
    <property type="entry name" value="RNaseH-like_sf"/>
</dbReference>
<dbReference type="InterPro" id="IPR036397">
    <property type="entry name" value="RNaseH_sf"/>
</dbReference>
<organism evidence="5 6">
    <name type="scientific">Ziziphus jujuba</name>
    <name type="common">Chinese jujube</name>
    <name type="synonym">Ziziphus sativa</name>
    <dbReference type="NCBI Taxonomy" id="326968"/>
    <lineage>
        <taxon>Eukaryota</taxon>
        <taxon>Viridiplantae</taxon>
        <taxon>Streptophyta</taxon>
        <taxon>Embryophyta</taxon>
        <taxon>Tracheophyta</taxon>
        <taxon>Spermatophyta</taxon>
        <taxon>Magnoliopsida</taxon>
        <taxon>eudicotyledons</taxon>
        <taxon>Gunneridae</taxon>
        <taxon>Pentapetalae</taxon>
        <taxon>rosids</taxon>
        <taxon>fabids</taxon>
        <taxon>Rosales</taxon>
        <taxon>Rhamnaceae</taxon>
        <taxon>Paliureae</taxon>
        <taxon>Ziziphus</taxon>
    </lineage>
</organism>
<dbReference type="Gene3D" id="3.30.420.10">
    <property type="entry name" value="Ribonuclease H-like superfamily/Ribonuclease H"/>
    <property type="match status" value="1"/>
</dbReference>
<dbReference type="InterPro" id="IPR039537">
    <property type="entry name" value="Retrotran_Ty1/copia-like"/>
</dbReference>
<evidence type="ECO:0000256" key="2">
    <source>
        <dbReference type="ARBA" id="ARBA00022801"/>
    </source>
</evidence>
<feature type="compositionally biased region" description="Polar residues" evidence="3">
    <location>
        <begin position="254"/>
        <end position="264"/>
    </location>
</feature>
<keyword evidence="1" id="KW-0479">Metal-binding</keyword>
<feature type="compositionally biased region" description="Low complexity" evidence="3">
    <location>
        <begin position="318"/>
        <end position="331"/>
    </location>
</feature>
<reference evidence="6 7" key="1">
    <citation type="submission" date="2025-05" db="UniProtKB">
        <authorList>
            <consortium name="RefSeq"/>
        </authorList>
    </citation>
    <scope>IDENTIFICATION</scope>
    <source>
        <tissue evidence="6 7">Seedling</tissue>
    </source>
</reference>
<evidence type="ECO:0000259" key="4">
    <source>
        <dbReference type="PROSITE" id="PS50994"/>
    </source>
</evidence>
<evidence type="ECO:0000313" key="7">
    <source>
        <dbReference type="RefSeq" id="XP_060674739.1"/>
    </source>
</evidence>
<dbReference type="Pfam" id="PF25597">
    <property type="entry name" value="SH3_retrovirus"/>
    <property type="match status" value="1"/>
</dbReference>
<name>A0ABM3IU69_ZIZJJ</name>
<dbReference type="SUPFAM" id="SSF53098">
    <property type="entry name" value="Ribonuclease H-like"/>
    <property type="match status" value="1"/>
</dbReference>
<evidence type="ECO:0000313" key="6">
    <source>
        <dbReference type="RefSeq" id="XP_048335502.2"/>
    </source>
</evidence>
<dbReference type="InterPro" id="IPR013103">
    <property type="entry name" value="RVT_2"/>
</dbReference>
<dbReference type="RefSeq" id="XP_048335502.2">
    <property type="nucleotide sequence ID" value="XM_048479545.2"/>
</dbReference>
<evidence type="ECO:0000313" key="5">
    <source>
        <dbReference type="Proteomes" id="UP001652623"/>
    </source>
</evidence>
<gene>
    <name evidence="6 7" type="primary">LOC125423862</name>
</gene>
<dbReference type="RefSeq" id="XP_060674739.1">
    <property type="nucleotide sequence ID" value="XM_060818756.1"/>
</dbReference>
<dbReference type="GeneID" id="125423862"/>
<dbReference type="PROSITE" id="PS50994">
    <property type="entry name" value="INTEGRASE"/>
    <property type="match status" value="1"/>
</dbReference>
<dbReference type="Proteomes" id="UP001652623">
    <property type="component" value="Chromosome 7"/>
</dbReference>
<feature type="domain" description="Integrase catalytic" evidence="4">
    <location>
        <begin position="1"/>
        <end position="152"/>
    </location>
</feature>
<accession>A0ABM3IU69</accession>
<feature type="region of interest" description="Disordered" evidence="3">
    <location>
        <begin position="254"/>
        <end position="278"/>
    </location>
</feature>
<proteinExistence type="predicted"/>
<sequence>MGPASVSSKEGYKYYIQFLDDYSRYVWIYPLKTKSEALAIFSSFHVMVERQFDKKIKVLQADWGGEFRSFLPYLSKFGIVFRHPCPYIHTQNGKVERKHRHLVELGLCLLAQAHMSLVYWWEAFHCASFLINRLPTQVLNQLSPYEMLFHKKPDYAFLKVFGCACFPYLRPYNKVKLNFHTTKCVFLGYSPDHKGYRCLHPSGRVYITNSAIFHETAFPFMTGFSSSSAKKDELSSSCSSSDAPLFVLHKNVSSTPLTDSTPDISSLPNNNLPSSFSQNTSFTESISSLANNSPLPNVSALVPPANLSPHNCSPQYDTSTSAPNTSNSSSSLQSPIRLNTSSIIPQPVLSSSRTVLKPNTQSVHPMITRSKNGIFKPNTSKILLTTKHPLPPTSLSQMVVPRTVKAALLDPQWKSAMELEYSALMKNNTWQLVPCTSDMNIVGNKWVFRVKYNAHGTIQRCKARLVAKGFLQTPGLDYF</sequence>